<dbReference type="Pfam" id="PF03781">
    <property type="entry name" value="FGE-sulfatase"/>
    <property type="match status" value="1"/>
</dbReference>
<dbReference type="InterPro" id="IPR034660">
    <property type="entry name" value="DinB/YfiT-like"/>
</dbReference>
<dbReference type="InterPro" id="IPR024775">
    <property type="entry name" value="DinB-like"/>
</dbReference>
<evidence type="ECO:0000259" key="5">
    <source>
        <dbReference type="Pfam" id="PF12867"/>
    </source>
</evidence>
<evidence type="ECO:0000256" key="1">
    <source>
        <dbReference type="ARBA" id="ARBA00023002"/>
    </source>
</evidence>
<dbReference type="InterPro" id="IPR016187">
    <property type="entry name" value="CTDL_fold"/>
</dbReference>
<dbReference type="NCBIfam" id="TIGR03440">
    <property type="entry name" value="egtB_TIGR03440"/>
    <property type="match status" value="1"/>
</dbReference>
<reference evidence="6 7" key="1">
    <citation type="submission" date="2016-08" db="EMBL/GenBank/DDBJ databases">
        <title>Draft genome sequence of Candidatus Piscirickettsia litoralis, from seawater.</title>
        <authorList>
            <person name="Wan X."/>
            <person name="Lee A.J."/>
            <person name="Hou S."/>
            <person name="Donachie S.P."/>
        </authorList>
    </citation>
    <scope>NUCLEOTIDE SEQUENCE [LARGE SCALE GENOMIC DNA]</scope>
    <source>
        <strain evidence="6 7">Y2</strain>
    </source>
</reference>
<proteinExistence type="predicted"/>
<dbReference type="PANTHER" id="PTHR23150:SF36">
    <property type="entry name" value="HERCYNINE OXYGENASE"/>
    <property type="match status" value="1"/>
</dbReference>
<keyword evidence="7" id="KW-1185">Reference proteome</keyword>
<evidence type="ECO:0008006" key="8">
    <source>
        <dbReference type="Google" id="ProtNLM"/>
    </source>
</evidence>
<accession>A0ABX3A5D9</accession>
<comment type="pathway">
    <text evidence="3">Amino-acid biosynthesis; ergothioneine biosynthesis.</text>
</comment>
<dbReference type="InterPro" id="IPR042095">
    <property type="entry name" value="SUMF_sf"/>
</dbReference>
<evidence type="ECO:0000313" key="7">
    <source>
        <dbReference type="Proteomes" id="UP000094329"/>
    </source>
</evidence>
<evidence type="ECO:0000256" key="3">
    <source>
        <dbReference type="ARBA" id="ARBA00037882"/>
    </source>
</evidence>
<dbReference type="EMBL" id="MDTU01000001">
    <property type="protein sequence ID" value="ODN44083.1"/>
    <property type="molecule type" value="Genomic_DNA"/>
</dbReference>
<protein>
    <recommendedName>
        <fullName evidence="8">Ergothioneine biosynthesis protein EgtB</fullName>
    </recommendedName>
</protein>
<evidence type="ECO:0000256" key="2">
    <source>
        <dbReference type="ARBA" id="ARBA00023004"/>
    </source>
</evidence>
<dbReference type="PANTHER" id="PTHR23150">
    <property type="entry name" value="SULFATASE MODIFYING FACTOR 1, 2"/>
    <property type="match status" value="1"/>
</dbReference>
<organism evidence="6 7">
    <name type="scientific">Piscirickettsia litoralis</name>
    <dbReference type="NCBI Taxonomy" id="1891921"/>
    <lineage>
        <taxon>Bacteria</taxon>
        <taxon>Pseudomonadati</taxon>
        <taxon>Pseudomonadota</taxon>
        <taxon>Gammaproteobacteria</taxon>
        <taxon>Thiotrichales</taxon>
        <taxon>Piscirickettsiaceae</taxon>
        <taxon>Piscirickettsia</taxon>
    </lineage>
</organism>
<dbReference type="Proteomes" id="UP000094329">
    <property type="component" value="Unassembled WGS sequence"/>
</dbReference>
<keyword evidence="1" id="KW-0560">Oxidoreductase</keyword>
<feature type="domain" description="DinB-like" evidence="5">
    <location>
        <begin position="16"/>
        <end position="150"/>
    </location>
</feature>
<dbReference type="SUPFAM" id="SSF109854">
    <property type="entry name" value="DinB/YfiT-like putative metalloenzymes"/>
    <property type="match status" value="1"/>
</dbReference>
<gene>
    <name evidence="6" type="ORF">BGC07_11505</name>
</gene>
<dbReference type="Pfam" id="PF12867">
    <property type="entry name" value="DinB_2"/>
    <property type="match status" value="1"/>
</dbReference>
<dbReference type="SUPFAM" id="SSF56436">
    <property type="entry name" value="C-type lectin-like"/>
    <property type="match status" value="1"/>
</dbReference>
<dbReference type="InterPro" id="IPR051043">
    <property type="entry name" value="Sulfatase_Mod_Factor_Kinase"/>
</dbReference>
<dbReference type="Gene3D" id="3.90.1580.10">
    <property type="entry name" value="paralog of FGE (formylglycine-generating enzyme)"/>
    <property type="match status" value="1"/>
</dbReference>
<feature type="domain" description="Sulfatase-modifying factor enzyme-like" evidence="4">
    <location>
        <begin position="183"/>
        <end position="424"/>
    </location>
</feature>
<dbReference type="InterPro" id="IPR017806">
    <property type="entry name" value="EgtB"/>
</dbReference>
<comment type="caution">
    <text evidence="6">The sequence shown here is derived from an EMBL/GenBank/DDBJ whole genome shotgun (WGS) entry which is preliminary data.</text>
</comment>
<evidence type="ECO:0000313" key="6">
    <source>
        <dbReference type="EMBL" id="ODN44083.1"/>
    </source>
</evidence>
<keyword evidence="2" id="KW-0408">Iron</keyword>
<evidence type="ECO:0000259" key="4">
    <source>
        <dbReference type="Pfam" id="PF03781"/>
    </source>
</evidence>
<name>A0ABX3A5D9_9GAMM</name>
<sequence length="428" mass="50291">MGQRFDNISTWLNTYECTRSTTEWICEGLEIEDYVVQSHPDVSPAKWHLGHTTWFFEQFILVKFLKNYKCFNEQLHLIFNSYYKSMGNHWIQGDRGQLSRPTVSEIKHYRQYVNASINELLTGYLDEKARMEILSLLELGINHEQQHQELLLMDIKYNFAVNPFNVSYLTENYPSSYPCSASYLSVKGGLYQIGQSGIDRFCYDNETPRHKVHIDSFQIRNSLVTNGEYLEFIKDNGYNCPDYWYSDAWALIQSQCWQAPLYWFEKEGHWFYKTLYGEQAVDLNEPVSHISFYEAAAFAKWAKKRLPTEFEWEVASQELALSVSNNFMEKRKFAPVLSQIDFTNDNHLISLHGGLWEWMQSSYHAYPGYVAPEGALGEYNSKFMNGPMVLRGGCYATPEQHYRSTYRNFFNADKRWMFSGIRLCKDNT</sequence>
<dbReference type="InterPro" id="IPR005532">
    <property type="entry name" value="SUMF_dom"/>
</dbReference>